<reference evidence="3 4" key="1">
    <citation type="journal article" date="2016" name="Nat. Commun.">
        <title>Thousands of microbial genomes shed light on interconnected biogeochemical processes in an aquifer system.</title>
        <authorList>
            <person name="Anantharaman K."/>
            <person name="Brown C.T."/>
            <person name="Hug L.A."/>
            <person name="Sharon I."/>
            <person name="Castelle C.J."/>
            <person name="Probst A.J."/>
            <person name="Thomas B.C."/>
            <person name="Singh A."/>
            <person name="Wilkins M.J."/>
            <person name="Karaoz U."/>
            <person name="Brodie E.L."/>
            <person name="Williams K.H."/>
            <person name="Hubbard S.S."/>
            <person name="Banfield J.F."/>
        </authorList>
    </citation>
    <scope>NUCLEOTIDE SEQUENCE [LARGE SCALE GENOMIC DNA]</scope>
</reference>
<feature type="transmembrane region" description="Helical" evidence="2">
    <location>
        <begin position="178"/>
        <end position="200"/>
    </location>
</feature>
<comment type="caution">
    <text evidence="3">The sequence shown here is derived from an EMBL/GenBank/DDBJ whole genome shotgun (WGS) entry which is preliminary data.</text>
</comment>
<organism evidence="3 4">
    <name type="scientific">Candidatus Beckwithbacteria bacterium RBG_13_42_9</name>
    <dbReference type="NCBI Taxonomy" id="1797457"/>
    <lineage>
        <taxon>Bacteria</taxon>
        <taxon>Candidatus Beckwithiibacteriota</taxon>
    </lineage>
</organism>
<evidence type="ECO:0000256" key="1">
    <source>
        <dbReference type="SAM" id="MobiDB-lite"/>
    </source>
</evidence>
<evidence type="ECO:0000313" key="3">
    <source>
        <dbReference type="EMBL" id="OGD63215.1"/>
    </source>
</evidence>
<dbReference type="Proteomes" id="UP000177006">
    <property type="component" value="Unassembled WGS sequence"/>
</dbReference>
<feature type="compositionally biased region" description="Polar residues" evidence="1">
    <location>
        <begin position="112"/>
        <end position="127"/>
    </location>
</feature>
<name>A0A1F5E767_9BACT</name>
<accession>A0A1F5E767</accession>
<gene>
    <name evidence="3" type="ORF">A2160_05470</name>
</gene>
<keyword evidence="2" id="KW-1133">Transmembrane helix</keyword>
<evidence type="ECO:0000256" key="2">
    <source>
        <dbReference type="SAM" id="Phobius"/>
    </source>
</evidence>
<keyword evidence="2" id="KW-0812">Transmembrane</keyword>
<keyword evidence="2" id="KW-0472">Membrane</keyword>
<dbReference type="AlphaFoldDB" id="A0A1F5E767"/>
<evidence type="ECO:0008006" key="5">
    <source>
        <dbReference type="Google" id="ProtNLM"/>
    </source>
</evidence>
<feature type="compositionally biased region" description="Basic and acidic residues" evidence="1">
    <location>
        <begin position="30"/>
        <end position="40"/>
    </location>
</feature>
<dbReference type="EMBL" id="MEZK01000011">
    <property type="protein sequence ID" value="OGD63215.1"/>
    <property type="molecule type" value="Genomic_DNA"/>
</dbReference>
<proteinExistence type="predicted"/>
<feature type="region of interest" description="Disordered" evidence="1">
    <location>
        <begin position="1"/>
        <end position="172"/>
    </location>
</feature>
<feature type="compositionally biased region" description="Low complexity" evidence="1">
    <location>
        <begin position="87"/>
        <end position="100"/>
    </location>
</feature>
<evidence type="ECO:0000313" key="4">
    <source>
        <dbReference type="Proteomes" id="UP000177006"/>
    </source>
</evidence>
<feature type="compositionally biased region" description="Polar residues" evidence="1">
    <location>
        <begin position="70"/>
        <end position="86"/>
    </location>
</feature>
<feature type="compositionally biased region" description="Polar residues" evidence="1">
    <location>
        <begin position="142"/>
        <end position="156"/>
    </location>
</feature>
<protein>
    <recommendedName>
        <fullName evidence="5">Fibronectin type-III domain-containing protein</fullName>
    </recommendedName>
</protein>
<feature type="compositionally biased region" description="Low complexity" evidence="1">
    <location>
        <begin position="52"/>
        <end position="63"/>
    </location>
</feature>
<feature type="compositionally biased region" description="Low complexity" evidence="1">
    <location>
        <begin position="1"/>
        <end position="28"/>
    </location>
</feature>
<dbReference type="STRING" id="1797457.A2160_05470"/>
<sequence length="382" mass="41145">MMPVPDDSNLSNQLPSDSNSSVSNSLNDDNQDKPDTKSSEPLEGFLNPATPASSNDADLPSLDLPDDTVQPGSISDNVTGGPNSDNQTPPVTPSQTPSQPAEETTPIISDPTLDTTTLDASLPGSSTPPAIEPEPEIPVVSQEATNSPVSPPQATTLPEPELKPAVPPPQGLKKSDRIMLTAGPLFLIASLGLAALVINFRRPTTNVPVQFPAETLKKAQENTVKVGSMTITKDLKNKWDLWLENIPQNPNQTKAICQSTGVTLISEQPSDCPEPKFSFSGAEAKEPGTQIEGYYIYFGENNNTTPFPEGGSDKAVSPRKMGTFQAETDFIPQNLEKGKTYYLFVQTVTNSNNENYKFGADIVDKAQYSTRPANILFTYIYE</sequence>